<keyword evidence="4 5" id="KW-0269">Exonuclease</keyword>
<dbReference type="NCBIfam" id="TIGR00237">
    <property type="entry name" value="xseA"/>
    <property type="match status" value="1"/>
</dbReference>
<comment type="subunit">
    <text evidence="5">Heterooligomer composed of large and small subunits.</text>
</comment>
<evidence type="ECO:0000259" key="9">
    <source>
        <dbReference type="Pfam" id="PF13742"/>
    </source>
</evidence>
<evidence type="ECO:0000256" key="6">
    <source>
        <dbReference type="RuleBase" id="RU004355"/>
    </source>
</evidence>
<dbReference type="EC" id="3.1.11.6" evidence="5"/>
<keyword evidence="2 5" id="KW-0540">Nuclease</keyword>
<keyword evidence="11" id="KW-1185">Reference proteome</keyword>
<gene>
    <name evidence="5 10" type="primary">xseA</name>
    <name evidence="10" type="ORF">ACFQ5K_01230</name>
</gene>
<comment type="similarity">
    <text evidence="5 6">Belongs to the XseA family.</text>
</comment>
<organism evidence="10 11">
    <name type="scientific">Lacticaseibacillus hegangensis</name>
    <dbReference type="NCBI Taxonomy" id="2486010"/>
    <lineage>
        <taxon>Bacteria</taxon>
        <taxon>Bacillati</taxon>
        <taxon>Bacillota</taxon>
        <taxon>Bacilli</taxon>
        <taxon>Lactobacillales</taxon>
        <taxon>Lactobacillaceae</taxon>
        <taxon>Lacticaseibacillus</taxon>
    </lineage>
</organism>
<evidence type="ECO:0000313" key="10">
    <source>
        <dbReference type="EMBL" id="MFD1440014.1"/>
    </source>
</evidence>
<evidence type="ECO:0000256" key="5">
    <source>
        <dbReference type="HAMAP-Rule" id="MF_00378"/>
    </source>
</evidence>
<dbReference type="Pfam" id="PF02601">
    <property type="entry name" value="Exonuc_VII_L"/>
    <property type="match status" value="1"/>
</dbReference>
<reference evidence="11" key="1">
    <citation type="journal article" date="2019" name="Int. J. Syst. Evol. Microbiol.">
        <title>The Global Catalogue of Microorganisms (GCM) 10K type strain sequencing project: providing services to taxonomists for standard genome sequencing and annotation.</title>
        <authorList>
            <consortium name="The Broad Institute Genomics Platform"/>
            <consortium name="The Broad Institute Genome Sequencing Center for Infectious Disease"/>
            <person name="Wu L."/>
            <person name="Ma J."/>
        </authorList>
    </citation>
    <scope>NUCLEOTIDE SEQUENCE [LARGE SCALE GENOMIC DNA]</scope>
    <source>
        <strain evidence="11">CCM 8912</strain>
    </source>
</reference>
<feature type="coiled-coil region" evidence="7">
    <location>
        <begin position="273"/>
        <end position="331"/>
    </location>
</feature>
<evidence type="ECO:0000256" key="3">
    <source>
        <dbReference type="ARBA" id="ARBA00022801"/>
    </source>
</evidence>
<feature type="domain" description="Exonuclease VII large subunit C-terminal" evidence="8">
    <location>
        <begin position="128"/>
        <end position="438"/>
    </location>
</feature>
<dbReference type="RefSeq" id="WP_379908939.1">
    <property type="nucleotide sequence ID" value="NZ_JBHTOK010000005.1"/>
</dbReference>
<comment type="caution">
    <text evidence="10">The sequence shown here is derived from an EMBL/GenBank/DDBJ whole genome shotgun (WGS) entry which is preliminary data.</text>
</comment>
<protein>
    <recommendedName>
        <fullName evidence="5">Exodeoxyribonuclease 7 large subunit</fullName>
        <ecNumber evidence="5">3.1.11.6</ecNumber>
    </recommendedName>
    <alternativeName>
        <fullName evidence="5">Exodeoxyribonuclease VII large subunit</fullName>
        <shortName evidence="5">Exonuclease VII large subunit</shortName>
    </alternativeName>
</protein>
<dbReference type="EMBL" id="JBHTOK010000005">
    <property type="protein sequence ID" value="MFD1440014.1"/>
    <property type="molecule type" value="Genomic_DNA"/>
</dbReference>
<dbReference type="Proteomes" id="UP001597212">
    <property type="component" value="Unassembled WGS sequence"/>
</dbReference>
<accession>A0ABW4CRK1</accession>
<feature type="domain" description="OB-fold nucleic acid binding" evidence="9">
    <location>
        <begin position="8"/>
        <end position="101"/>
    </location>
</feature>
<dbReference type="HAMAP" id="MF_00378">
    <property type="entry name" value="Exonuc_7_L"/>
    <property type="match status" value="1"/>
</dbReference>
<dbReference type="PANTHER" id="PTHR30008">
    <property type="entry name" value="EXODEOXYRIBONUCLEASE 7 LARGE SUBUNIT"/>
    <property type="match status" value="1"/>
</dbReference>
<dbReference type="InterPro" id="IPR003753">
    <property type="entry name" value="Exonuc_VII_L"/>
</dbReference>
<dbReference type="CDD" id="cd04489">
    <property type="entry name" value="ExoVII_LU_OBF"/>
    <property type="match status" value="1"/>
</dbReference>
<comment type="catalytic activity">
    <reaction evidence="5 6">
        <text>Exonucleolytic cleavage in either 5'- to 3'- or 3'- to 5'-direction to yield nucleoside 5'-phosphates.</text>
        <dbReference type="EC" id="3.1.11.6"/>
    </reaction>
</comment>
<evidence type="ECO:0000256" key="7">
    <source>
        <dbReference type="SAM" id="Coils"/>
    </source>
</evidence>
<name>A0ABW4CRK1_9LACO</name>
<evidence type="ECO:0000313" key="11">
    <source>
        <dbReference type="Proteomes" id="UP001597212"/>
    </source>
</evidence>
<proteinExistence type="inferred from homology"/>
<evidence type="ECO:0000259" key="8">
    <source>
        <dbReference type="Pfam" id="PF02601"/>
    </source>
</evidence>
<keyword evidence="1 5" id="KW-0963">Cytoplasm</keyword>
<sequence length="449" mass="50286">MMAEPDYLTVSLLTEYLRRKFDLDPYLSKVYLTGEITNFRKRPGHQYFSLKDEHAKINVVMFKSAFARLKFEPKEGDTVRVVGRVTLYPASGQYQIVIEQMAPEGIGELYLQYEQLKKKLEAEGLFAKNQRPLRQFPRRVAVITSPSGAVIQDIMTTVARRYPILQIVLFPAQVQGDQAAPTIVTQLRRVKAMGGFDALIIGRGGGSIEDLWPFNEESVARALADMPMPIVSSVGHETDTTITDFVADHRAATPTAAAELVTPVKLTDGLTRIQEDQLRIQQAMQNRIQAARERLNRSAQSVVLTQPGRLYDQYLQQVDQLRNRLTSATQVQVTALAQRVRLARTSLNPRQLTVRVENTRQTVANDRRRLQSAAQAIVQSKRQAFALANEALDHLGPDQILGRGYSYVTGPRGRALTKVKDFKPGAKALIHVEDGTVPVVVEERKQTNG</sequence>
<dbReference type="GO" id="GO:0008855">
    <property type="term" value="F:exodeoxyribonuclease VII activity"/>
    <property type="evidence" value="ECO:0007669"/>
    <property type="project" value="UniProtKB-EC"/>
</dbReference>
<comment type="function">
    <text evidence="5">Bidirectionally degrades single-stranded DNA into large acid-insoluble oligonucleotides, which are then degraded further into small acid-soluble oligonucleotides.</text>
</comment>
<keyword evidence="3 5" id="KW-0378">Hydrolase</keyword>
<dbReference type="InterPro" id="IPR020579">
    <property type="entry name" value="Exonuc_VII_lsu_C"/>
</dbReference>
<evidence type="ECO:0000256" key="4">
    <source>
        <dbReference type="ARBA" id="ARBA00022839"/>
    </source>
</evidence>
<keyword evidence="7" id="KW-0175">Coiled coil</keyword>
<evidence type="ECO:0000256" key="1">
    <source>
        <dbReference type="ARBA" id="ARBA00022490"/>
    </source>
</evidence>
<dbReference type="Pfam" id="PF13742">
    <property type="entry name" value="tRNA_anti_2"/>
    <property type="match status" value="1"/>
</dbReference>
<evidence type="ECO:0000256" key="2">
    <source>
        <dbReference type="ARBA" id="ARBA00022722"/>
    </source>
</evidence>
<dbReference type="PANTHER" id="PTHR30008:SF0">
    <property type="entry name" value="EXODEOXYRIBONUCLEASE 7 LARGE SUBUNIT"/>
    <property type="match status" value="1"/>
</dbReference>
<dbReference type="InterPro" id="IPR025824">
    <property type="entry name" value="OB-fold_nuc-bd_dom"/>
</dbReference>
<comment type="subcellular location">
    <subcellularLocation>
        <location evidence="5 6">Cytoplasm</location>
    </subcellularLocation>
</comment>